<comment type="caution">
    <text evidence="15">The sequence shown here is derived from an EMBL/GenBank/DDBJ whole genome shotgun (WGS) entry which is preliminary data.</text>
</comment>
<dbReference type="EMBL" id="JACKWZ010000099">
    <property type="protein sequence ID" value="KAF9415947.1"/>
    <property type="molecule type" value="Genomic_DNA"/>
</dbReference>
<evidence type="ECO:0000256" key="6">
    <source>
        <dbReference type="ARBA" id="ARBA00015959"/>
    </source>
</evidence>
<dbReference type="SUPFAM" id="SSF53383">
    <property type="entry name" value="PLP-dependent transferases"/>
    <property type="match status" value="2"/>
</dbReference>
<dbReference type="PROSITE" id="PS00105">
    <property type="entry name" value="AA_TRANSFER_CLASS_1"/>
    <property type="match status" value="2"/>
</dbReference>
<dbReference type="GO" id="GO:0006572">
    <property type="term" value="P:L-tyrosine catabolic process"/>
    <property type="evidence" value="ECO:0007669"/>
    <property type="project" value="UniProtKB-KW"/>
</dbReference>
<keyword evidence="16" id="KW-1185">Reference proteome</keyword>
<dbReference type="Pfam" id="PF00155">
    <property type="entry name" value="Aminotran_1_2"/>
    <property type="match status" value="2"/>
</dbReference>
<dbReference type="AlphaFoldDB" id="A0A835L584"/>
<keyword evidence="9" id="KW-0828">Tyrosine catabolism</keyword>
<dbReference type="GO" id="GO:0006559">
    <property type="term" value="P:L-phenylalanine catabolic process"/>
    <property type="evidence" value="ECO:0007669"/>
    <property type="project" value="UniProtKB-UniPathway"/>
</dbReference>
<comment type="pathway">
    <text evidence="2">Amino-acid degradation; L-phenylalanine degradation; acetoacetate and fumarate from L-phenylalanine: step 2/6.</text>
</comment>
<evidence type="ECO:0000256" key="7">
    <source>
        <dbReference type="ARBA" id="ARBA00022576"/>
    </source>
</evidence>
<sequence length="884" mass="99701">MVLFVYSMKMSCRLRDRKEWDVRASFLARNTFNPIRDIIETLRIKPNPDIPYIALSVGEYPLFTRFGNLQPPVVARNYGPTIGHWEARQAVAEYSAHQGPVTADDVILCSGCSHAIDITLSVIADAGQNVLIPRPGYLIHKTLGEGLGIVIKYYDLLPDEDWQVDLVSLESQIDENTAAIIVNNPSNPCGSVYTKKHLKDIIEVALRNRVPIIADEIYEHFVFSKHEFNSLSSLSKDVPVITCSGVTKRFLVPGWRLGWIIIHDRNNILGKEVRKGLFSMSTRILGPSTLLQRALPRILKETPQSFFDDTMRFIESQAHLAYQELQKTPALRPIMPQGSMYMMIQIKMSLFPKFENELQFISQLCNEQSILCIPGKCFNYPNYMRIVLTVPEDILREACHRITKFCEQHMMKDKLKMSDNDVVSIVNGKSSQLLYSASFVPMSRRSRGSNTWEVRASTLARNTHNLIRDIVENLQVEPNPEKQLIALSVGDPTTFGNLNPPEQVLQAVRESNEWLSSRSYGPAKGHIEARVAVAQYSAHQGDISPEDVILCSGCSHAIELAITVIADSGQNVLVPRPGFMIYKTVAEGLGINIKYYDLLPDQQWKIDLEDLENQIDDDTAAIVVINPSNPCGSVYDKGHLYEILDIASRNHVPIIADEIYEHFVFSNHEFTALSALSVDVPILTCGGLTKRFLVPGWRMGWVIIHDRHNIFGKEVRKGLSNLASRILGPNTLIQRALPAILTCTPQSFFDEVVLFIENQAKLAFDELRCAPGLRPIMPQGAMYMMIEIKLSLFPKFKNELQFVERLVAEQSVFCLPGQCFAYPNYMRIVLTVPEDILREACKRMIIFCNDHIVSRETIKEIESDIVTVPSDNEVICDNGTAHVA</sequence>
<gene>
    <name evidence="15" type="ORF">HW555_006579</name>
</gene>
<evidence type="ECO:0000256" key="4">
    <source>
        <dbReference type="ARBA" id="ARBA00011738"/>
    </source>
</evidence>
<name>A0A835L584_SPOEX</name>
<comment type="cofactor">
    <cofactor evidence="1">
        <name>pyridoxal 5'-phosphate</name>
        <dbReference type="ChEBI" id="CHEBI:597326"/>
    </cofactor>
</comment>
<comment type="subunit">
    <text evidence="4">Homodimer.</text>
</comment>
<dbReference type="EC" id="2.6.1.5" evidence="5"/>
<evidence type="ECO:0000256" key="11">
    <source>
        <dbReference type="ARBA" id="ARBA00023232"/>
    </source>
</evidence>
<accession>A0A835L584</accession>
<keyword evidence="7" id="KW-0032">Aminotransferase</keyword>
<evidence type="ECO:0000256" key="5">
    <source>
        <dbReference type="ARBA" id="ARBA00012749"/>
    </source>
</evidence>
<evidence type="ECO:0000256" key="12">
    <source>
        <dbReference type="ARBA" id="ARBA00031696"/>
    </source>
</evidence>
<organism evidence="15 16">
    <name type="scientific">Spodoptera exigua</name>
    <name type="common">Beet armyworm</name>
    <name type="synonym">Noctua fulgens</name>
    <dbReference type="NCBI Taxonomy" id="7107"/>
    <lineage>
        <taxon>Eukaryota</taxon>
        <taxon>Metazoa</taxon>
        <taxon>Ecdysozoa</taxon>
        <taxon>Arthropoda</taxon>
        <taxon>Hexapoda</taxon>
        <taxon>Insecta</taxon>
        <taxon>Pterygota</taxon>
        <taxon>Neoptera</taxon>
        <taxon>Endopterygota</taxon>
        <taxon>Lepidoptera</taxon>
        <taxon>Glossata</taxon>
        <taxon>Ditrysia</taxon>
        <taxon>Noctuoidea</taxon>
        <taxon>Noctuidae</taxon>
        <taxon>Amphipyrinae</taxon>
        <taxon>Spodoptera</taxon>
    </lineage>
</organism>
<keyword evidence="11" id="KW-0585">Phenylalanine catabolism</keyword>
<dbReference type="InterPro" id="IPR015424">
    <property type="entry name" value="PyrdxlP-dep_Trfase"/>
</dbReference>
<evidence type="ECO:0000259" key="14">
    <source>
        <dbReference type="Pfam" id="PF00155"/>
    </source>
</evidence>
<evidence type="ECO:0000256" key="10">
    <source>
        <dbReference type="ARBA" id="ARBA00022898"/>
    </source>
</evidence>
<comment type="similarity">
    <text evidence="3">Belongs to the class-I pyridoxal-phosphate-dependent aminotransferase family.</text>
</comment>
<reference evidence="15" key="1">
    <citation type="submission" date="2020-08" db="EMBL/GenBank/DDBJ databases">
        <title>Spodoptera exigua strain:BAW_Kor-Di-RS1 Genome sequencing and assembly.</title>
        <authorList>
            <person name="Kim J."/>
            <person name="Nam H.Y."/>
            <person name="Kwon M."/>
            <person name="Choi J.H."/>
            <person name="Cho S.R."/>
            <person name="Kim G.-H."/>
        </authorList>
    </citation>
    <scope>NUCLEOTIDE SEQUENCE</scope>
    <source>
        <strain evidence="15">BAW_Kor-Di-RS1</strain>
        <tissue evidence="15">Whole-body</tissue>
    </source>
</reference>
<evidence type="ECO:0000313" key="16">
    <source>
        <dbReference type="Proteomes" id="UP000648187"/>
    </source>
</evidence>
<dbReference type="Gene3D" id="3.40.640.10">
    <property type="entry name" value="Type I PLP-dependent aspartate aminotransferase-like (Major domain)"/>
    <property type="match status" value="2"/>
</dbReference>
<evidence type="ECO:0000256" key="1">
    <source>
        <dbReference type="ARBA" id="ARBA00001933"/>
    </source>
</evidence>
<dbReference type="InterPro" id="IPR015422">
    <property type="entry name" value="PyrdxlP-dep_Trfase_small"/>
</dbReference>
<evidence type="ECO:0000313" key="15">
    <source>
        <dbReference type="EMBL" id="KAF9415947.1"/>
    </source>
</evidence>
<keyword evidence="8" id="KW-0808">Transferase</keyword>
<comment type="catalytic activity">
    <reaction evidence="13">
        <text>L-tyrosine + 2-oxoglutarate = 3-(4-hydroxyphenyl)pyruvate + L-glutamate</text>
        <dbReference type="Rhea" id="RHEA:15093"/>
        <dbReference type="ChEBI" id="CHEBI:16810"/>
        <dbReference type="ChEBI" id="CHEBI:29985"/>
        <dbReference type="ChEBI" id="CHEBI:36242"/>
        <dbReference type="ChEBI" id="CHEBI:58315"/>
        <dbReference type="EC" id="2.6.1.5"/>
    </reaction>
</comment>
<dbReference type="NCBIfam" id="TIGR01265">
    <property type="entry name" value="tyr_nico_aTase"/>
    <property type="match status" value="2"/>
</dbReference>
<dbReference type="InterPro" id="IPR005958">
    <property type="entry name" value="TyrNic_aminoTrfase"/>
</dbReference>
<proteinExistence type="inferred from homology"/>
<dbReference type="GO" id="GO:0004838">
    <property type="term" value="F:L-tyrosine-2-oxoglutarate transaminase activity"/>
    <property type="evidence" value="ECO:0007669"/>
    <property type="project" value="InterPro"/>
</dbReference>
<keyword evidence="10" id="KW-0663">Pyridoxal phosphate</keyword>
<dbReference type="InterPro" id="IPR005957">
    <property type="entry name" value="Tyrosine_aminoTrfase"/>
</dbReference>
<feature type="domain" description="Aminotransferase class I/classII large" evidence="14">
    <location>
        <begin position="483"/>
        <end position="843"/>
    </location>
</feature>
<evidence type="ECO:0000256" key="9">
    <source>
        <dbReference type="ARBA" id="ARBA00022878"/>
    </source>
</evidence>
<dbReference type="InterPro" id="IPR004839">
    <property type="entry name" value="Aminotransferase_I/II_large"/>
</dbReference>
<dbReference type="GO" id="GO:0030170">
    <property type="term" value="F:pyridoxal phosphate binding"/>
    <property type="evidence" value="ECO:0007669"/>
    <property type="project" value="InterPro"/>
</dbReference>
<dbReference type="Gene3D" id="3.90.1150.10">
    <property type="entry name" value="Aspartate Aminotransferase, domain 1"/>
    <property type="match status" value="2"/>
</dbReference>
<feature type="domain" description="Aminotransferase class I/classII large" evidence="14">
    <location>
        <begin position="76"/>
        <end position="402"/>
    </location>
</feature>
<dbReference type="InterPro" id="IPR004838">
    <property type="entry name" value="NHTrfase_class1_PyrdxlP-BS"/>
</dbReference>
<dbReference type="UniPathway" id="UPA00139">
    <property type="reaction ID" value="UER00338"/>
</dbReference>
<dbReference type="CDD" id="cd00609">
    <property type="entry name" value="AAT_like"/>
    <property type="match status" value="2"/>
</dbReference>
<dbReference type="InterPro" id="IPR015421">
    <property type="entry name" value="PyrdxlP-dep_Trfase_major"/>
</dbReference>
<protein>
    <recommendedName>
        <fullName evidence="6">Tyrosine aminotransferase</fullName>
        <ecNumber evidence="5">2.6.1.5</ecNumber>
    </recommendedName>
    <alternativeName>
        <fullName evidence="12">L-tyrosine:2-oxoglutarate aminotransferase</fullName>
    </alternativeName>
</protein>
<evidence type="ECO:0000256" key="3">
    <source>
        <dbReference type="ARBA" id="ARBA00007441"/>
    </source>
</evidence>
<dbReference type="PANTHER" id="PTHR45744:SF2">
    <property type="entry name" value="TYROSINE AMINOTRANSFERASE"/>
    <property type="match status" value="1"/>
</dbReference>
<evidence type="ECO:0000256" key="2">
    <source>
        <dbReference type="ARBA" id="ARBA00005203"/>
    </source>
</evidence>
<dbReference type="NCBIfam" id="TIGR01264">
    <property type="entry name" value="tyr_amTase_E"/>
    <property type="match status" value="2"/>
</dbReference>
<evidence type="ECO:0000256" key="13">
    <source>
        <dbReference type="ARBA" id="ARBA00047798"/>
    </source>
</evidence>
<dbReference type="PANTHER" id="PTHR45744">
    <property type="entry name" value="TYROSINE AMINOTRANSFERASE"/>
    <property type="match status" value="1"/>
</dbReference>
<dbReference type="Proteomes" id="UP000648187">
    <property type="component" value="Unassembled WGS sequence"/>
</dbReference>
<evidence type="ECO:0000256" key="8">
    <source>
        <dbReference type="ARBA" id="ARBA00022679"/>
    </source>
</evidence>